<organism evidence="9 10">
    <name type="scientific">Methylopila turkensis</name>
    <dbReference type="NCBI Taxonomy" id="1437816"/>
    <lineage>
        <taxon>Bacteria</taxon>
        <taxon>Pseudomonadati</taxon>
        <taxon>Pseudomonadota</taxon>
        <taxon>Alphaproteobacteria</taxon>
        <taxon>Hyphomicrobiales</taxon>
        <taxon>Methylopilaceae</taxon>
        <taxon>Methylopila</taxon>
    </lineage>
</organism>
<feature type="domain" description="Septum formation inhibitor MinC C-terminal" evidence="7">
    <location>
        <begin position="134"/>
        <end position="234"/>
    </location>
</feature>
<evidence type="ECO:0000256" key="5">
    <source>
        <dbReference type="ARBA" id="ARBA00025606"/>
    </source>
</evidence>
<keyword evidence="4 6" id="KW-0131">Cell cycle</keyword>
<gene>
    <name evidence="6 9" type="primary">minC</name>
    <name evidence="9" type="ORF">GCM10008174_32020</name>
</gene>
<dbReference type="Gene3D" id="2.160.20.70">
    <property type="match status" value="1"/>
</dbReference>
<reference evidence="9" key="2">
    <citation type="submission" date="2023-01" db="EMBL/GenBank/DDBJ databases">
        <authorList>
            <person name="Sun Q."/>
            <person name="Evtushenko L."/>
        </authorList>
    </citation>
    <scope>NUCLEOTIDE SEQUENCE</scope>
    <source>
        <strain evidence="9">VKM B-2748</strain>
    </source>
</reference>
<keyword evidence="10" id="KW-1185">Reference proteome</keyword>
<dbReference type="Pfam" id="PF05209">
    <property type="entry name" value="MinC_N"/>
    <property type="match status" value="1"/>
</dbReference>
<dbReference type="Gene3D" id="3.30.70.260">
    <property type="match status" value="1"/>
</dbReference>
<dbReference type="PANTHER" id="PTHR34108:SF1">
    <property type="entry name" value="SEPTUM SITE-DETERMINING PROTEIN MINC"/>
    <property type="match status" value="1"/>
</dbReference>
<evidence type="ECO:0000256" key="3">
    <source>
        <dbReference type="ARBA" id="ARBA00023210"/>
    </source>
</evidence>
<evidence type="ECO:0000313" key="10">
    <source>
        <dbReference type="Proteomes" id="UP001143309"/>
    </source>
</evidence>
<dbReference type="GO" id="GO:0051302">
    <property type="term" value="P:regulation of cell division"/>
    <property type="evidence" value="ECO:0007669"/>
    <property type="project" value="InterPro"/>
</dbReference>
<evidence type="ECO:0000256" key="6">
    <source>
        <dbReference type="HAMAP-Rule" id="MF_00267"/>
    </source>
</evidence>
<dbReference type="InterPro" id="IPR036145">
    <property type="entry name" value="MinC_C_sf"/>
</dbReference>
<accession>A0A9W6N8J5</accession>
<comment type="caution">
    <text evidence="9">The sequence shown here is derived from an EMBL/GenBank/DDBJ whole genome shotgun (WGS) entry which is preliminary data.</text>
</comment>
<dbReference type="GO" id="GO:0000917">
    <property type="term" value="P:division septum assembly"/>
    <property type="evidence" value="ECO:0007669"/>
    <property type="project" value="UniProtKB-KW"/>
</dbReference>
<dbReference type="InterPro" id="IPR016098">
    <property type="entry name" value="CAP/MinC_C"/>
</dbReference>
<dbReference type="InterPro" id="IPR013033">
    <property type="entry name" value="MinC"/>
</dbReference>
<comment type="subunit">
    <text evidence="6">Interacts with MinD and FtsZ.</text>
</comment>
<feature type="domain" description="Septum formation inhibitor MinC N-terminal" evidence="8">
    <location>
        <begin position="21"/>
        <end position="88"/>
    </location>
</feature>
<comment type="function">
    <text evidence="5 6">Cell division inhibitor that blocks the formation of polar Z ring septums. Rapidly oscillates between the poles of the cell to destabilize FtsZ filaments that have formed before they mature into polar Z rings. Prevents FtsZ polymerization.</text>
</comment>
<keyword evidence="3 6" id="KW-0717">Septation</keyword>
<evidence type="ECO:0000256" key="2">
    <source>
        <dbReference type="ARBA" id="ARBA00022618"/>
    </source>
</evidence>
<evidence type="ECO:0000313" key="9">
    <source>
        <dbReference type="EMBL" id="GLK81461.1"/>
    </source>
</evidence>
<dbReference type="PANTHER" id="PTHR34108">
    <property type="entry name" value="SEPTUM SITE-DETERMINING PROTEIN MINC"/>
    <property type="match status" value="1"/>
</dbReference>
<dbReference type="Pfam" id="PF03775">
    <property type="entry name" value="MinC_C"/>
    <property type="match status" value="1"/>
</dbReference>
<protein>
    <recommendedName>
        <fullName evidence="6">Probable septum site-determining protein MinC</fullName>
    </recommendedName>
</protein>
<dbReference type="InterPro" id="IPR007874">
    <property type="entry name" value="MinC_N"/>
</dbReference>
<dbReference type="InterPro" id="IPR005526">
    <property type="entry name" value="Septum_form_inhib_MinC_C"/>
</dbReference>
<comment type="similarity">
    <text evidence="1 6">Belongs to the MinC family.</text>
</comment>
<evidence type="ECO:0000259" key="7">
    <source>
        <dbReference type="Pfam" id="PF03775"/>
    </source>
</evidence>
<sequence length="238" mass="24892">MSQAALQIVPKTASQTKRRPIRFRGRSFMALVLAPEPPADEWLAELDQLTARSPGFFGGRPVVLDLSAMRPTPRAMAALLAELEARKVRVIGVEGVAPTHFEGAHAHLAMPIGGRAAGDLSAPEAPARKATSLVIDQPVRSGQTISFPDGDVTICGSVASGAEVVAAGSIHVYGALRGRAIAGSAGDAKARIFCRKLDAELLAIDGVYMTTDELDPALKGKPALARLDGETLRVAALD</sequence>
<dbReference type="RefSeq" id="WP_271201912.1">
    <property type="nucleotide sequence ID" value="NZ_BSFL01000003.1"/>
</dbReference>
<evidence type="ECO:0000256" key="4">
    <source>
        <dbReference type="ARBA" id="ARBA00023306"/>
    </source>
</evidence>
<keyword evidence="2 6" id="KW-0132">Cell division</keyword>
<dbReference type="GO" id="GO:0000902">
    <property type="term" value="P:cell morphogenesis"/>
    <property type="evidence" value="ECO:0007669"/>
    <property type="project" value="InterPro"/>
</dbReference>
<dbReference type="HAMAP" id="MF_00267">
    <property type="entry name" value="MinC"/>
    <property type="match status" value="1"/>
</dbReference>
<dbReference type="NCBIfam" id="TIGR01222">
    <property type="entry name" value="minC"/>
    <property type="match status" value="1"/>
</dbReference>
<dbReference type="AlphaFoldDB" id="A0A9W6N8J5"/>
<dbReference type="SUPFAM" id="SSF63848">
    <property type="entry name" value="Cell-division inhibitor MinC, C-terminal domain"/>
    <property type="match status" value="1"/>
</dbReference>
<dbReference type="EMBL" id="BSFL01000003">
    <property type="protein sequence ID" value="GLK81461.1"/>
    <property type="molecule type" value="Genomic_DNA"/>
</dbReference>
<name>A0A9W6N8J5_9HYPH</name>
<evidence type="ECO:0000256" key="1">
    <source>
        <dbReference type="ARBA" id="ARBA00006291"/>
    </source>
</evidence>
<proteinExistence type="inferred from homology"/>
<dbReference type="GO" id="GO:1901891">
    <property type="term" value="P:regulation of cell septum assembly"/>
    <property type="evidence" value="ECO:0007669"/>
    <property type="project" value="InterPro"/>
</dbReference>
<reference evidence="9" key="1">
    <citation type="journal article" date="2014" name="Int. J. Syst. Evol. Microbiol.">
        <title>Complete genome sequence of Corynebacterium casei LMG S-19264T (=DSM 44701T), isolated from a smear-ripened cheese.</title>
        <authorList>
            <consortium name="US DOE Joint Genome Institute (JGI-PGF)"/>
            <person name="Walter F."/>
            <person name="Albersmeier A."/>
            <person name="Kalinowski J."/>
            <person name="Ruckert C."/>
        </authorList>
    </citation>
    <scope>NUCLEOTIDE SEQUENCE</scope>
    <source>
        <strain evidence="9">VKM B-2748</strain>
    </source>
</reference>
<evidence type="ECO:0000259" key="8">
    <source>
        <dbReference type="Pfam" id="PF05209"/>
    </source>
</evidence>
<dbReference type="Proteomes" id="UP001143309">
    <property type="component" value="Unassembled WGS sequence"/>
</dbReference>